<sequence>MNCSFYQVDVFTKIPFGGNPLAVVFDSEGLTDQNMLNIAKEMNLSETTFVLPPGNLPVDFLVRIFTPEKELPFAGHPTLGTAHILRETGKVLSGDYTIKLALKAGVVTVREMEKENHLFMDQLLPKFQPPLDCSEEIGKALGISADGIYSTGRPVQIVSTGLPVLVVPIASLQVLEKISVDTLRLSRLLTSLGTDLLYAFTCQTFDPDATIHSRAFAPKLGIPEDPATGSAAGAAGAYLSRNKFISKENCENIFIEQGHMMGRPSSLFVCIEKNKDEIKSVRVGGESVTLIKGEIST</sequence>
<dbReference type="AlphaFoldDB" id="A0A381S6A2"/>
<evidence type="ECO:0008006" key="2">
    <source>
        <dbReference type="Google" id="ProtNLM"/>
    </source>
</evidence>
<proteinExistence type="predicted"/>
<dbReference type="NCBIfam" id="TIGR00654">
    <property type="entry name" value="PhzF_family"/>
    <property type="match status" value="1"/>
</dbReference>
<evidence type="ECO:0000313" key="1">
    <source>
        <dbReference type="EMBL" id="SUZ99615.1"/>
    </source>
</evidence>
<accession>A0A381S6A2</accession>
<dbReference type="PANTHER" id="PTHR13774:SF32">
    <property type="entry name" value="ANTISENSE-ENHANCING SEQUENCE 1"/>
    <property type="match status" value="1"/>
</dbReference>
<dbReference type="PIRSF" id="PIRSF016184">
    <property type="entry name" value="PhzC_PhzF"/>
    <property type="match status" value="1"/>
</dbReference>
<dbReference type="PANTHER" id="PTHR13774">
    <property type="entry name" value="PHENAZINE BIOSYNTHESIS PROTEIN"/>
    <property type="match status" value="1"/>
</dbReference>
<dbReference type="GO" id="GO:0016853">
    <property type="term" value="F:isomerase activity"/>
    <property type="evidence" value="ECO:0007669"/>
    <property type="project" value="TreeGrafter"/>
</dbReference>
<name>A0A381S6A2_9ZZZZ</name>
<gene>
    <name evidence="1" type="ORF">METZ01_LOCUS52469</name>
</gene>
<dbReference type="SUPFAM" id="SSF54506">
    <property type="entry name" value="Diaminopimelate epimerase-like"/>
    <property type="match status" value="1"/>
</dbReference>
<dbReference type="EMBL" id="UINC01002721">
    <property type="protein sequence ID" value="SUZ99615.1"/>
    <property type="molecule type" value="Genomic_DNA"/>
</dbReference>
<protein>
    <recommendedName>
        <fullName evidence="2">Phenazine biosynthesis protein PhzF family</fullName>
    </recommendedName>
</protein>
<reference evidence="1" key="1">
    <citation type="submission" date="2018-05" db="EMBL/GenBank/DDBJ databases">
        <authorList>
            <person name="Lanie J.A."/>
            <person name="Ng W.-L."/>
            <person name="Kazmierczak K.M."/>
            <person name="Andrzejewski T.M."/>
            <person name="Davidsen T.M."/>
            <person name="Wayne K.J."/>
            <person name="Tettelin H."/>
            <person name="Glass J.I."/>
            <person name="Rusch D."/>
            <person name="Podicherti R."/>
            <person name="Tsui H.-C.T."/>
            <person name="Winkler M.E."/>
        </authorList>
    </citation>
    <scope>NUCLEOTIDE SEQUENCE</scope>
</reference>
<dbReference type="GO" id="GO:0005737">
    <property type="term" value="C:cytoplasm"/>
    <property type="evidence" value="ECO:0007669"/>
    <property type="project" value="TreeGrafter"/>
</dbReference>
<dbReference type="Pfam" id="PF02567">
    <property type="entry name" value="PhzC-PhzF"/>
    <property type="match status" value="1"/>
</dbReference>
<dbReference type="InterPro" id="IPR003719">
    <property type="entry name" value="Phenazine_PhzF-like"/>
</dbReference>
<organism evidence="1">
    <name type="scientific">marine metagenome</name>
    <dbReference type="NCBI Taxonomy" id="408172"/>
    <lineage>
        <taxon>unclassified sequences</taxon>
        <taxon>metagenomes</taxon>
        <taxon>ecological metagenomes</taxon>
    </lineage>
</organism>
<dbReference type="Gene3D" id="3.10.310.10">
    <property type="entry name" value="Diaminopimelate Epimerase, Chain A, domain 1"/>
    <property type="match status" value="2"/>
</dbReference>